<comment type="caution">
    <text evidence="3">The sequence shown here is derived from an EMBL/GenBank/DDBJ whole genome shotgun (WGS) entry which is preliminary data.</text>
</comment>
<feature type="region of interest" description="Disordered" evidence="1">
    <location>
        <begin position="38"/>
        <end position="72"/>
    </location>
</feature>
<dbReference type="Proteomes" id="UP001054945">
    <property type="component" value="Unassembled WGS sequence"/>
</dbReference>
<evidence type="ECO:0000313" key="4">
    <source>
        <dbReference type="Proteomes" id="UP001054945"/>
    </source>
</evidence>
<organism evidence="3 4">
    <name type="scientific">Caerostris extrusa</name>
    <name type="common">Bark spider</name>
    <name type="synonym">Caerostris bankana</name>
    <dbReference type="NCBI Taxonomy" id="172846"/>
    <lineage>
        <taxon>Eukaryota</taxon>
        <taxon>Metazoa</taxon>
        <taxon>Ecdysozoa</taxon>
        <taxon>Arthropoda</taxon>
        <taxon>Chelicerata</taxon>
        <taxon>Arachnida</taxon>
        <taxon>Araneae</taxon>
        <taxon>Araneomorphae</taxon>
        <taxon>Entelegynae</taxon>
        <taxon>Araneoidea</taxon>
        <taxon>Araneidae</taxon>
        <taxon>Caerostris</taxon>
    </lineage>
</organism>
<feature type="compositionally biased region" description="Basic and acidic residues" evidence="1">
    <location>
        <begin position="59"/>
        <end position="71"/>
    </location>
</feature>
<proteinExistence type="predicted"/>
<keyword evidence="4" id="KW-1185">Reference proteome</keyword>
<dbReference type="EMBL" id="BPLR01020334">
    <property type="protein sequence ID" value="GIX77514.1"/>
    <property type="molecule type" value="Genomic_DNA"/>
</dbReference>
<evidence type="ECO:0000256" key="2">
    <source>
        <dbReference type="SAM" id="Phobius"/>
    </source>
</evidence>
<gene>
    <name evidence="3" type="ORF">CEXT_474981</name>
</gene>
<keyword evidence="2" id="KW-1133">Transmembrane helix</keyword>
<accession>A0AAV4MYE4</accession>
<keyword evidence="2" id="KW-0812">Transmembrane</keyword>
<evidence type="ECO:0000256" key="1">
    <source>
        <dbReference type="SAM" id="MobiDB-lite"/>
    </source>
</evidence>
<feature type="transmembrane region" description="Helical" evidence="2">
    <location>
        <begin position="125"/>
        <end position="144"/>
    </location>
</feature>
<protein>
    <submittedName>
        <fullName evidence="3">Uncharacterized protein</fullName>
    </submittedName>
</protein>
<keyword evidence="2" id="KW-0472">Membrane</keyword>
<sequence>MDNFICHFRLKYARVRISTSIYIFLEIYKLIEISSSSPFSKKRTNSSSRFALSTGGRPSRNEISAHPKKENSLNPLTSRKRVLIELNAAEFIPGNPFFRSRFGRRLLSLFPENGIRFHRINSTPVAFVFIFGGLIWKASLFSPIPSSHHLLSLSL</sequence>
<dbReference type="AlphaFoldDB" id="A0AAV4MYE4"/>
<name>A0AAV4MYE4_CAEEX</name>
<feature type="compositionally biased region" description="Polar residues" evidence="1">
    <location>
        <begin position="38"/>
        <end position="51"/>
    </location>
</feature>
<reference evidence="3 4" key="1">
    <citation type="submission" date="2021-06" db="EMBL/GenBank/DDBJ databases">
        <title>Caerostris extrusa draft genome.</title>
        <authorList>
            <person name="Kono N."/>
            <person name="Arakawa K."/>
        </authorList>
    </citation>
    <scope>NUCLEOTIDE SEQUENCE [LARGE SCALE GENOMIC DNA]</scope>
</reference>
<evidence type="ECO:0000313" key="3">
    <source>
        <dbReference type="EMBL" id="GIX77514.1"/>
    </source>
</evidence>